<proteinExistence type="predicted"/>
<protein>
    <submittedName>
        <fullName evidence="4">Ankyrin repeat-containing protein</fullName>
    </submittedName>
</protein>
<dbReference type="InterPro" id="IPR036770">
    <property type="entry name" value="Ankyrin_rpt-contain_sf"/>
</dbReference>
<evidence type="ECO:0000313" key="3">
    <source>
        <dbReference type="EMBL" id="VFK61858.1"/>
    </source>
</evidence>
<feature type="transmembrane region" description="Helical" evidence="2">
    <location>
        <begin position="31"/>
        <end position="53"/>
    </location>
</feature>
<keyword evidence="2" id="KW-0812">Transmembrane</keyword>
<dbReference type="PROSITE" id="PS50088">
    <property type="entry name" value="ANK_REPEAT"/>
    <property type="match status" value="2"/>
</dbReference>
<accession>A0A451AWQ6</accession>
<gene>
    <name evidence="4" type="ORF">BECKTUN1418E_GA0071001_12693</name>
    <name evidence="3" type="ORF">BECKTUN1418F_GA0071002_12753</name>
</gene>
<dbReference type="InterPro" id="IPR039323">
    <property type="entry name" value="ANKRD_45/46/60"/>
</dbReference>
<dbReference type="PROSITE" id="PS50297">
    <property type="entry name" value="ANK_REP_REGION"/>
    <property type="match status" value="1"/>
</dbReference>
<organism evidence="4">
    <name type="scientific">Candidatus Kentrum sp. TUN</name>
    <dbReference type="NCBI Taxonomy" id="2126343"/>
    <lineage>
        <taxon>Bacteria</taxon>
        <taxon>Pseudomonadati</taxon>
        <taxon>Pseudomonadota</taxon>
        <taxon>Gammaproteobacteria</taxon>
        <taxon>Candidatus Kentrum</taxon>
    </lineage>
</organism>
<keyword evidence="1" id="KW-0040">ANK repeat</keyword>
<evidence type="ECO:0000256" key="2">
    <source>
        <dbReference type="SAM" id="Phobius"/>
    </source>
</evidence>
<evidence type="ECO:0000256" key="1">
    <source>
        <dbReference type="PROSITE-ProRule" id="PRU00023"/>
    </source>
</evidence>
<keyword evidence="2" id="KW-1133">Transmembrane helix</keyword>
<name>A0A451AWQ6_9GAMM</name>
<dbReference type="Gene3D" id="1.25.40.20">
    <property type="entry name" value="Ankyrin repeat-containing domain"/>
    <property type="match status" value="1"/>
</dbReference>
<sequence>MLILPGLMIRSHEEAKRLRLPPVPAASRAQFYVSISIILLLILACYILLSLAPLSIRDLAIILVLAPFIIMILRECAFLCFARDENGRRIPCTKRIERFKEIYSFHDYSFLIDHGIPQVEKFVKELDISMAGPRKDLQKAVRSHFAQPKGLESIHFHVQQQEVCPIHFYAKDGDPENSDPQNHGVRVKKHGMNKELLRVLVIFDDATKQREMDIPIALIETYAEEYLSFHVKQEDLVLQKIFSHAINQAVIKLIKCEARSYPLYEAVSAGQTDVVRELVQKDIDINERTEFGWTALLIASAHGYPEIVRSLLKAGANPNIGNLLGITPLHILGYI</sequence>
<feature type="transmembrane region" description="Helical" evidence="2">
    <location>
        <begin position="59"/>
        <end position="81"/>
    </location>
</feature>
<keyword evidence="2" id="KW-0472">Membrane</keyword>
<dbReference type="EMBL" id="CAADFY010000275">
    <property type="protein sequence ID" value="VFK61858.1"/>
    <property type="molecule type" value="Genomic_DNA"/>
</dbReference>
<feature type="repeat" description="ANK" evidence="1">
    <location>
        <begin position="291"/>
        <end position="323"/>
    </location>
</feature>
<reference evidence="4" key="1">
    <citation type="submission" date="2019-02" db="EMBL/GenBank/DDBJ databases">
        <authorList>
            <person name="Gruber-Vodicka R. H."/>
            <person name="Seah K. B. B."/>
        </authorList>
    </citation>
    <scope>NUCLEOTIDE SEQUENCE</scope>
    <source>
        <strain evidence="4">BECK_BY2</strain>
        <strain evidence="3">BECK_BY3</strain>
    </source>
</reference>
<dbReference type="SMART" id="SM00248">
    <property type="entry name" value="ANK"/>
    <property type="match status" value="2"/>
</dbReference>
<dbReference type="Pfam" id="PF12796">
    <property type="entry name" value="Ank_2"/>
    <property type="match status" value="1"/>
</dbReference>
<evidence type="ECO:0000313" key="4">
    <source>
        <dbReference type="EMBL" id="VFK70484.1"/>
    </source>
</evidence>
<feature type="repeat" description="ANK" evidence="1">
    <location>
        <begin position="258"/>
        <end position="290"/>
    </location>
</feature>
<dbReference type="PANTHER" id="PTHR22677">
    <property type="entry name" value="ANKYRIN REPEAT DOMAIN-CONTAINING PROTEIN 60"/>
    <property type="match status" value="1"/>
</dbReference>
<dbReference type="SUPFAM" id="SSF48403">
    <property type="entry name" value="Ankyrin repeat"/>
    <property type="match status" value="1"/>
</dbReference>
<dbReference type="InterPro" id="IPR002110">
    <property type="entry name" value="Ankyrin_rpt"/>
</dbReference>
<dbReference type="AlphaFoldDB" id="A0A451AWQ6"/>
<dbReference type="EMBL" id="CAADFV010000269">
    <property type="protein sequence ID" value="VFK70484.1"/>
    <property type="molecule type" value="Genomic_DNA"/>
</dbReference>
<dbReference type="PANTHER" id="PTHR22677:SF4">
    <property type="entry name" value="USHER SYNDROME TYPE-1G PROTEIN-LIKE PROTEIN"/>
    <property type="match status" value="1"/>
</dbReference>